<feature type="transmembrane region" description="Helical" evidence="2">
    <location>
        <begin position="217"/>
        <end position="239"/>
    </location>
</feature>
<dbReference type="Proteomes" id="UP001295794">
    <property type="component" value="Unassembled WGS sequence"/>
</dbReference>
<evidence type="ECO:0000256" key="1">
    <source>
        <dbReference type="SAM" id="MobiDB-lite"/>
    </source>
</evidence>
<name>A0AAD2HMQ1_9AGAR</name>
<proteinExistence type="predicted"/>
<dbReference type="PANTHER" id="PTHR42910:SF1">
    <property type="entry name" value="MAJOR FACILITATOR SUPERFAMILY (MFS) PROFILE DOMAIN-CONTAINING PROTEIN"/>
    <property type="match status" value="1"/>
</dbReference>
<organism evidence="3 4">
    <name type="scientific">Mycena citricolor</name>
    <dbReference type="NCBI Taxonomy" id="2018698"/>
    <lineage>
        <taxon>Eukaryota</taxon>
        <taxon>Fungi</taxon>
        <taxon>Dikarya</taxon>
        <taxon>Basidiomycota</taxon>
        <taxon>Agaricomycotina</taxon>
        <taxon>Agaricomycetes</taxon>
        <taxon>Agaricomycetidae</taxon>
        <taxon>Agaricales</taxon>
        <taxon>Marasmiineae</taxon>
        <taxon>Mycenaceae</taxon>
        <taxon>Mycena</taxon>
    </lineage>
</organism>
<comment type="caution">
    <text evidence="3">The sequence shown here is derived from an EMBL/GenBank/DDBJ whole genome shotgun (WGS) entry which is preliminary data.</text>
</comment>
<dbReference type="PANTHER" id="PTHR42910">
    <property type="entry name" value="TRANSPORTER SCO4007-RELATED"/>
    <property type="match status" value="1"/>
</dbReference>
<feature type="compositionally biased region" description="Polar residues" evidence="1">
    <location>
        <begin position="266"/>
        <end position="277"/>
    </location>
</feature>
<evidence type="ECO:0000313" key="4">
    <source>
        <dbReference type="Proteomes" id="UP001295794"/>
    </source>
</evidence>
<keyword evidence="2" id="KW-1133">Transmembrane helix</keyword>
<keyword evidence="2" id="KW-0472">Membrane</keyword>
<dbReference type="InterPro" id="IPR036259">
    <property type="entry name" value="MFS_trans_sf"/>
</dbReference>
<keyword evidence="2" id="KW-0812">Transmembrane</keyword>
<protein>
    <submittedName>
        <fullName evidence="3">Uncharacterized protein</fullName>
    </submittedName>
</protein>
<feature type="transmembrane region" description="Helical" evidence="2">
    <location>
        <begin position="86"/>
        <end position="108"/>
    </location>
</feature>
<feature type="transmembrane region" description="Helical" evidence="2">
    <location>
        <begin position="54"/>
        <end position="74"/>
    </location>
</feature>
<reference evidence="3" key="1">
    <citation type="submission" date="2023-11" db="EMBL/GenBank/DDBJ databases">
        <authorList>
            <person name="De Vega J J."/>
            <person name="De Vega J J."/>
        </authorList>
    </citation>
    <scope>NUCLEOTIDE SEQUENCE</scope>
</reference>
<dbReference type="EMBL" id="CAVNYO010000427">
    <property type="protein sequence ID" value="CAK5278796.1"/>
    <property type="molecule type" value="Genomic_DNA"/>
</dbReference>
<sequence>MVSLTPQIMIPLAADLAPPERRGSALSIVIPAYFSVSSWPESLLGSSANSHRGGWYYLAIGVQVFVLLAGYLIIPDYPAKNTDLTPGLLVNLASCACFTNFWVTLTFLLGGAPYFYSTLTIGLFGLIGILSVVCGPLFGKLIDGLMPCDPDCCGDDECGGGRHCYNWSRHVPSVAADVLGGSRIRLREQVERPIRAVGVWIFNAIRDPFLTKVYTAYGWRAAAALNMGFYGWILIVLLVRGPHCGRFTWFGYEGWAVKKVKAAQTMDDTQSKSSSVGGDQEAAPSEK</sequence>
<feature type="region of interest" description="Disordered" evidence="1">
    <location>
        <begin position="265"/>
        <end position="287"/>
    </location>
</feature>
<dbReference type="SUPFAM" id="SSF103473">
    <property type="entry name" value="MFS general substrate transporter"/>
    <property type="match status" value="1"/>
</dbReference>
<evidence type="ECO:0000313" key="3">
    <source>
        <dbReference type="EMBL" id="CAK5278796.1"/>
    </source>
</evidence>
<feature type="transmembrane region" description="Helical" evidence="2">
    <location>
        <begin position="114"/>
        <end position="138"/>
    </location>
</feature>
<gene>
    <name evidence="3" type="ORF">MYCIT1_LOCUS28384</name>
</gene>
<evidence type="ECO:0000256" key="2">
    <source>
        <dbReference type="SAM" id="Phobius"/>
    </source>
</evidence>
<accession>A0AAD2HMQ1</accession>
<keyword evidence="4" id="KW-1185">Reference proteome</keyword>
<dbReference type="AlphaFoldDB" id="A0AAD2HMQ1"/>